<evidence type="ECO:0000256" key="4">
    <source>
        <dbReference type="ARBA" id="ARBA00022605"/>
    </source>
</evidence>
<dbReference type="Pfam" id="PF00310">
    <property type="entry name" value="GATase_2"/>
    <property type="match status" value="1"/>
</dbReference>
<evidence type="ECO:0000256" key="9">
    <source>
        <dbReference type="ARBA" id="ARBA00023002"/>
    </source>
</evidence>
<dbReference type="GO" id="GO:0051538">
    <property type="term" value="F:3 iron, 4 sulfur cluster binding"/>
    <property type="evidence" value="ECO:0007669"/>
    <property type="project" value="UniProtKB-KW"/>
</dbReference>
<dbReference type="FunFam" id="3.20.20.70:FF:000061">
    <property type="entry name" value="Glutamate synthase large subunit"/>
    <property type="match status" value="1"/>
</dbReference>
<evidence type="ECO:0000256" key="7">
    <source>
        <dbReference type="ARBA" id="ARBA00022723"/>
    </source>
</evidence>
<keyword evidence="6" id="KW-0288">FMN</keyword>
<dbReference type="InterPro" id="IPR050711">
    <property type="entry name" value="ET-N_metabolism_enzyme"/>
</dbReference>
<comment type="similarity">
    <text evidence="3">Belongs to the glutamate synthase family.</text>
</comment>
<sequence>MIRIEEGRGVAIIEKDNCGCGFIASINGKVSHRIVELSLTALQRLTHRGVAGEDGLSADGCGLLIQLPRHFFRKYAEQQGWILSARFAVGMCFLNSDNAEAQKEQLNNELTALGFSVAGWRDLSVDSALCGEHARNNLPHFAQVIVNVDDKQTLELTEARLMLARHRATESLREDPYFYICSLSTQVVIYKALVLPKYLSVFYKDLSDKAVKSAFSIFHQRFSTNTLPAWRLTQPFRFLAHNGEINTIQGNRHAVLARAPLFTNKDQDCLDEIRPIIDPIASDSASLDNMLEFLVRGGMEPFQAIRLLIQPAFKKNRNCDSEQQAFFEYCSLQMEPWDGPASVVFTDGRLVCCALDRNGFRPARYLQSRDGLLLVCSETGVIDLDEENILCKGRIGPGELLAVDVKTHQVMSTAIIDSRLSSKYPYSDWLQQHIHHPPAELHDVLEANRLTDRQAAFYRKLYDISNEEVNDVLKAMAQTAKEATASMGDDTPIALLSTRNRSLFDYFRQQFAQVTNPAMDSLRESVIMSTEITLGRQANLFESSPLHAKRIILSSPVLSSGEWEHLQTLTTQGFPFVKLSLSYSTQESLLEAIERLGKQALDAVSQGAVLLLLSDSDLDVQAIPLHPLLAVGAIHESLIKAGKRYDCDLLVASGWVRDPHHFAALLAYGAAAIYPYLAYSLIADFNIEKGLSNYVKAIEGGLLKISAKMGISTLNSYRGTQLFEIIGLSKSVLNRCFSQSASKLEVLDFSDLDSLARAYFDDAHNPYSYPRHGGLLKYLPDNEYHEFNPDVVMSLLNAAKQGEYALYQRFSQLIQQRPLTTIRDLLDIQYAKNSLPLENIEKADKIFPRFETAAMSLGALSPEAHEALAVAMNTLGGRSNSGEGGEADYRHNTIKRSKIKQIASGRFGVTADYLMNAEVIQIKIAQGAKPGEGGQLPGSKVNALIAQLRYCGEGVTLISPPPHHDIYSIEDLAQLIFDLKQINSQALISVKLVSGPGIGTIAAGVVKAYADVITISGYDGGTGASPTSSIKYTGSPWELGLHETHQLLLENKLRHRVILQVDGGMKTGMDVVKAALLGAESFGFGTAPMVALGCKYLRICHLNNCATGIATQDDFLRENHYQGSPQRVIHYFTWLAEEVREILASLGFSSLQEIIGRRDLLQKITTDDPLINRIDLSFMLDCSKVDPSYQWRELPKSNKPRDKASLAQAIQEAVEPLLAVHQDIQLHFPIHNGNRSIGARLAGTIAKQYGFKTLKENSVQLFFTGTAGQSFGAWTCQGMSLYLTGDANDYVGKGISGGKIVIRLPDEAQYDSNKTSIAGNTCLYGATGGICYIAGQVGERFAVRNSGAVAVIEGAGAHCCEYMTAGLVLVLGDTGINFGAGMTGGFAFVLDLANSFIQQCNEEFVEGYRLAELDTKEYIDYLEQLLDHHINETGSRWGQQIKDSFSEYLPLFWLVKPKAIGWSTLRGL</sequence>
<evidence type="ECO:0000256" key="5">
    <source>
        <dbReference type="ARBA" id="ARBA00022630"/>
    </source>
</evidence>
<organism evidence="16 17">
    <name type="scientific">Legionella quinlivanii</name>
    <dbReference type="NCBI Taxonomy" id="45073"/>
    <lineage>
        <taxon>Bacteria</taxon>
        <taxon>Pseudomonadati</taxon>
        <taxon>Pseudomonadota</taxon>
        <taxon>Gammaproteobacteria</taxon>
        <taxon>Legionellales</taxon>
        <taxon>Legionellaceae</taxon>
        <taxon>Legionella</taxon>
    </lineage>
</organism>
<keyword evidence="10" id="KW-0408">Iron</keyword>
<evidence type="ECO:0000256" key="2">
    <source>
        <dbReference type="ARBA" id="ARBA00001927"/>
    </source>
</evidence>
<evidence type="ECO:0000256" key="8">
    <source>
        <dbReference type="ARBA" id="ARBA00022962"/>
    </source>
</evidence>
<evidence type="ECO:0000256" key="12">
    <source>
        <dbReference type="ARBA" id="ARBA00023164"/>
    </source>
</evidence>
<dbReference type="SUPFAM" id="SSF56235">
    <property type="entry name" value="N-terminal nucleophile aminohydrolases (Ntn hydrolases)"/>
    <property type="match status" value="1"/>
</dbReference>
<dbReference type="Pfam" id="PF01493">
    <property type="entry name" value="GXGXG"/>
    <property type="match status" value="1"/>
</dbReference>
<dbReference type="PANTHER" id="PTHR11938:SF148">
    <property type="entry name" value="GLUTAMATE SYNTHASE [NADPH] LARGE CHAIN"/>
    <property type="match status" value="1"/>
</dbReference>
<evidence type="ECO:0000256" key="6">
    <source>
        <dbReference type="ARBA" id="ARBA00022643"/>
    </source>
</evidence>
<comment type="caution">
    <text evidence="16">The sequence shown here is derived from an EMBL/GenBank/DDBJ whole genome shotgun (WGS) entry which is preliminary data.</text>
</comment>
<dbReference type="InterPro" id="IPR013785">
    <property type="entry name" value="Aldolase_TIM"/>
</dbReference>
<dbReference type="CDD" id="cd00713">
    <property type="entry name" value="GltS"/>
    <property type="match status" value="1"/>
</dbReference>
<gene>
    <name evidence="16" type="ORF">B1207_13365</name>
</gene>
<dbReference type="GO" id="GO:0019676">
    <property type="term" value="P:ammonia assimilation cycle"/>
    <property type="evidence" value="ECO:0007669"/>
    <property type="project" value="TreeGrafter"/>
</dbReference>
<dbReference type="Gene3D" id="2.160.20.60">
    <property type="entry name" value="Glutamate synthase, alpha subunit, C-terminal domain"/>
    <property type="match status" value="1"/>
</dbReference>
<evidence type="ECO:0000256" key="3">
    <source>
        <dbReference type="ARBA" id="ARBA00009716"/>
    </source>
</evidence>
<dbReference type="InterPro" id="IPR029055">
    <property type="entry name" value="Ntn_hydrolases_N"/>
</dbReference>
<dbReference type="InterPro" id="IPR036485">
    <property type="entry name" value="Glu_synth_asu_C_sf"/>
</dbReference>
<dbReference type="InterPro" id="IPR002932">
    <property type="entry name" value="Glu_synthdom"/>
</dbReference>
<dbReference type="PANTHER" id="PTHR11938">
    <property type="entry name" value="FAD NADPH DEHYDROGENASE/OXIDOREDUCTASE"/>
    <property type="match status" value="1"/>
</dbReference>
<dbReference type="EMBL" id="MVJN01000010">
    <property type="protein sequence ID" value="RAP35354.1"/>
    <property type="molecule type" value="Genomic_DNA"/>
</dbReference>
<keyword evidence="8" id="KW-0315">Glutamine amidotransferase</keyword>
<dbReference type="Gene3D" id="3.20.20.70">
    <property type="entry name" value="Aldolase class I"/>
    <property type="match status" value="2"/>
</dbReference>
<keyword evidence="7" id="KW-0479">Metal-binding</keyword>
<keyword evidence="12" id="KW-0314">Glutamate biosynthesis</keyword>
<dbReference type="GO" id="GO:0006537">
    <property type="term" value="P:glutamate biosynthetic process"/>
    <property type="evidence" value="ECO:0007669"/>
    <property type="project" value="UniProtKB-KW"/>
</dbReference>
<comment type="cofactor">
    <cofactor evidence="2">
        <name>[3Fe-4S] cluster</name>
        <dbReference type="ChEBI" id="CHEBI:21137"/>
    </cofactor>
</comment>
<dbReference type="Gene3D" id="3.60.20.10">
    <property type="entry name" value="Glutamine Phosphoribosylpyrophosphate, subunit 1, domain 1"/>
    <property type="match status" value="1"/>
</dbReference>
<dbReference type="Pfam" id="PF04898">
    <property type="entry name" value="Glu_syn_central"/>
    <property type="match status" value="1"/>
</dbReference>
<dbReference type="NCBIfam" id="NF008730">
    <property type="entry name" value="PRK11750.1"/>
    <property type="match status" value="1"/>
</dbReference>
<feature type="domain" description="Glutamine amidotransferase type-2" evidence="15">
    <location>
        <begin position="20"/>
        <end position="406"/>
    </location>
</feature>
<evidence type="ECO:0000256" key="11">
    <source>
        <dbReference type="ARBA" id="ARBA00023014"/>
    </source>
</evidence>
<dbReference type="CDD" id="cd02808">
    <property type="entry name" value="GltS_FMN"/>
    <property type="match status" value="1"/>
</dbReference>
<dbReference type="CDD" id="cd00982">
    <property type="entry name" value="gltB_C"/>
    <property type="match status" value="1"/>
</dbReference>
<evidence type="ECO:0000256" key="14">
    <source>
        <dbReference type="ARBA" id="ARBA00029440"/>
    </source>
</evidence>
<name>A0A364LGN2_9GAMM</name>
<dbReference type="GO" id="GO:0046872">
    <property type="term" value="F:metal ion binding"/>
    <property type="evidence" value="ECO:0007669"/>
    <property type="project" value="UniProtKB-KW"/>
</dbReference>
<evidence type="ECO:0000259" key="15">
    <source>
        <dbReference type="PROSITE" id="PS51278"/>
    </source>
</evidence>
<keyword evidence="11" id="KW-0411">Iron-sulfur</keyword>
<dbReference type="GO" id="GO:0015930">
    <property type="term" value="F:glutamate synthase activity"/>
    <property type="evidence" value="ECO:0007669"/>
    <property type="project" value="InterPro"/>
</dbReference>
<keyword evidence="4" id="KW-0028">Amino-acid biosynthesis</keyword>
<evidence type="ECO:0000256" key="13">
    <source>
        <dbReference type="ARBA" id="ARBA00023291"/>
    </source>
</evidence>
<protein>
    <submittedName>
        <fullName evidence="16">Glutamate synthase large subunit</fullName>
    </submittedName>
</protein>
<keyword evidence="9" id="KW-0560">Oxidoreductase</keyword>
<dbReference type="SUPFAM" id="SSF51395">
    <property type="entry name" value="FMN-linked oxidoreductases"/>
    <property type="match status" value="1"/>
</dbReference>
<evidence type="ECO:0000256" key="1">
    <source>
        <dbReference type="ARBA" id="ARBA00001917"/>
    </source>
</evidence>
<comment type="cofactor">
    <cofactor evidence="1">
        <name>FMN</name>
        <dbReference type="ChEBI" id="CHEBI:58210"/>
    </cofactor>
</comment>
<comment type="pathway">
    <text evidence="14">Amino-acid biosynthesis.</text>
</comment>
<dbReference type="InterPro" id="IPR002489">
    <property type="entry name" value="Glu_synth_asu_C"/>
</dbReference>
<evidence type="ECO:0000256" key="10">
    <source>
        <dbReference type="ARBA" id="ARBA00023004"/>
    </source>
</evidence>
<dbReference type="Pfam" id="PF01645">
    <property type="entry name" value="Glu_synthase"/>
    <property type="match status" value="1"/>
</dbReference>
<dbReference type="InterPro" id="IPR006982">
    <property type="entry name" value="Glu_synth_centr_N"/>
</dbReference>
<proteinExistence type="inferred from homology"/>
<dbReference type="SUPFAM" id="SSF69336">
    <property type="entry name" value="Alpha subunit of glutamate synthase, C-terminal domain"/>
    <property type="match status" value="1"/>
</dbReference>
<dbReference type="InterPro" id="IPR017932">
    <property type="entry name" value="GATase_2_dom"/>
</dbReference>
<dbReference type="PROSITE" id="PS51278">
    <property type="entry name" value="GATASE_TYPE_2"/>
    <property type="match status" value="1"/>
</dbReference>
<accession>A0A364LGN2</accession>
<keyword evidence="5" id="KW-0285">Flavoprotein</keyword>
<dbReference type="Proteomes" id="UP000249458">
    <property type="component" value="Unassembled WGS sequence"/>
</dbReference>
<reference evidence="16 17" key="1">
    <citation type="submission" date="2017-02" db="EMBL/GenBank/DDBJ databases">
        <title>Legionella quilivanii strain from human: case report and whole genome sequencing analysis.</title>
        <authorList>
            <person name="Lalancette C."/>
            <person name="Leduc J.-M."/>
            <person name="Levesque S."/>
            <person name="Fournier E."/>
            <person name="Saoud J."/>
            <person name="Faucher S.P."/>
            <person name="Bernard K."/>
            <person name="Martineau C."/>
            <person name="Longtin J."/>
        </authorList>
    </citation>
    <scope>NUCLEOTIDE SEQUENCE [LARGE SCALE GENOMIC DNA]</scope>
    <source>
        <strain evidence="16 17">ID143958</strain>
    </source>
</reference>
<keyword evidence="13" id="KW-0003">3Fe-4S</keyword>
<evidence type="ECO:0000313" key="16">
    <source>
        <dbReference type="EMBL" id="RAP35354.1"/>
    </source>
</evidence>
<evidence type="ECO:0000313" key="17">
    <source>
        <dbReference type="Proteomes" id="UP000249458"/>
    </source>
</evidence>